<dbReference type="Proteomes" id="UP000298030">
    <property type="component" value="Unassembled WGS sequence"/>
</dbReference>
<reference evidence="2 3" key="1">
    <citation type="journal article" date="2019" name="Nat. Ecol. Evol.">
        <title>Megaphylogeny resolves global patterns of mushroom evolution.</title>
        <authorList>
            <person name="Varga T."/>
            <person name="Krizsan K."/>
            <person name="Foldi C."/>
            <person name="Dima B."/>
            <person name="Sanchez-Garcia M."/>
            <person name="Sanchez-Ramirez S."/>
            <person name="Szollosi G.J."/>
            <person name="Szarkandi J.G."/>
            <person name="Papp V."/>
            <person name="Albert L."/>
            <person name="Andreopoulos W."/>
            <person name="Angelini C."/>
            <person name="Antonin V."/>
            <person name="Barry K.W."/>
            <person name="Bougher N.L."/>
            <person name="Buchanan P."/>
            <person name="Buyck B."/>
            <person name="Bense V."/>
            <person name="Catcheside P."/>
            <person name="Chovatia M."/>
            <person name="Cooper J."/>
            <person name="Damon W."/>
            <person name="Desjardin D."/>
            <person name="Finy P."/>
            <person name="Geml J."/>
            <person name="Haridas S."/>
            <person name="Hughes K."/>
            <person name="Justo A."/>
            <person name="Karasinski D."/>
            <person name="Kautmanova I."/>
            <person name="Kiss B."/>
            <person name="Kocsube S."/>
            <person name="Kotiranta H."/>
            <person name="LaButti K.M."/>
            <person name="Lechner B.E."/>
            <person name="Liimatainen K."/>
            <person name="Lipzen A."/>
            <person name="Lukacs Z."/>
            <person name="Mihaltcheva S."/>
            <person name="Morgado L.N."/>
            <person name="Niskanen T."/>
            <person name="Noordeloos M.E."/>
            <person name="Ohm R.A."/>
            <person name="Ortiz-Santana B."/>
            <person name="Ovrebo C."/>
            <person name="Racz N."/>
            <person name="Riley R."/>
            <person name="Savchenko A."/>
            <person name="Shiryaev A."/>
            <person name="Soop K."/>
            <person name="Spirin V."/>
            <person name="Szebenyi C."/>
            <person name="Tomsovsky M."/>
            <person name="Tulloss R.E."/>
            <person name="Uehling J."/>
            <person name="Grigoriev I.V."/>
            <person name="Vagvolgyi C."/>
            <person name="Papp T."/>
            <person name="Martin F.M."/>
            <person name="Miettinen O."/>
            <person name="Hibbett D.S."/>
            <person name="Nagy L.G."/>
        </authorList>
    </citation>
    <scope>NUCLEOTIDE SEQUENCE [LARGE SCALE GENOMIC DNA]</scope>
    <source>
        <strain evidence="2 3">FP101781</strain>
    </source>
</reference>
<feature type="region of interest" description="Disordered" evidence="1">
    <location>
        <begin position="334"/>
        <end position="365"/>
    </location>
</feature>
<keyword evidence="3" id="KW-1185">Reference proteome</keyword>
<comment type="caution">
    <text evidence="2">The sequence shown here is derived from an EMBL/GenBank/DDBJ whole genome shotgun (WGS) entry which is preliminary data.</text>
</comment>
<evidence type="ECO:0000256" key="1">
    <source>
        <dbReference type="SAM" id="MobiDB-lite"/>
    </source>
</evidence>
<name>A0A4Y7T2X6_COPMI</name>
<accession>A0A4Y7T2X6</accession>
<sequence length="365" mass="40846">MALTTDCAHPTPAEVLGHPQKLLRLKTALADGVFSPPADEASATQIIDKCMKVCGGSSETLSELLQTPFLASRTPFYWAIVNHDPAEPDLNAATQADIVQAFFVEYDSDLYHAVQPYIARSNVGCYKAGGETLSTRLTSKGEGGEGNGGKECPRVMASSYVADNVEKATIEFRIPKFFRRMLTEGKVAVQFLVMGRIWSLKARVQTKSDALGSPPSEHPCWFFELTEIWHSFAQNAQGKFSDSESRLAQQLSWRTQFDILDPEGQEPPLPIYSNREMQLGSVKPIIIAVPADKNANLRTLRWRGPRLLTVSTPQEPVHLQLEWNIMRKDYRESRMTPEPRETKRFSVQSFSASAPSRRARSQPFR</sequence>
<gene>
    <name evidence="2" type="ORF">FA13DRAFT_1793976</name>
</gene>
<feature type="compositionally biased region" description="Basic and acidic residues" evidence="1">
    <location>
        <begin position="334"/>
        <end position="344"/>
    </location>
</feature>
<protein>
    <submittedName>
        <fullName evidence="2">Uncharacterized protein</fullName>
    </submittedName>
</protein>
<feature type="compositionally biased region" description="Low complexity" evidence="1">
    <location>
        <begin position="348"/>
        <end position="365"/>
    </location>
</feature>
<proteinExistence type="predicted"/>
<organism evidence="2 3">
    <name type="scientific">Coprinellus micaceus</name>
    <name type="common">Glistening ink-cap mushroom</name>
    <name type="synonym">Coprinus micaceus</name>
    <dbReference type="NCBI Taxonomy" id="71717"/>
    <lineage>
        <taxon>Eukaryota</taxon>
        <taxon>Fungi</taxon>
        <taxon>Dikarya</taxon>
        <taxon>Basidiomycota</taxon>
        <taxon>Agaricomycotina</taxon>
        <taxon>Agaricomycetes</taxon>
        <taxon>Agaricomycetidae</taxon>
        <taxon>Agaricales</taxon>
        <taxon>Agaricineae</taxon>
        <taxon>Psathyrellaceae</taxon>
        <taxon>Coprinellus</taxon>
    </lineage>
</organism>
<evidence type="ECO:0000313" key="3">
    <source>
        <dbReference type="Proteomes" id="UP000298030"/>
    </source>
</evidence>
<dbReference type="AlphaFoldDB" id="A0A4Y7T2X6"/>
<dbReference type="EMBL" id="QPFP01000032">
    <property type="protein sequence ID" value="TEB28507.1"/>
    <property type="molecule type" value="Genomic_DNA"/>
</dbReference>
<dbReference type="OrthoDB" id="2889147at2759"/>
<evidence type="ECO:0000313" key="2">
    <source>
        <dbReference type="EMBL" id="TEB28507.1"/>
    </source>
</evidence>